<dbReference type="AlphaFoldDB" id="A0AAV7T0F9"/>
<feature type="region of interest" description="Disordered" evidence="1">
    <location>
        <begin position="56"/>
        <end position="75"/>
    </location>
</feature>
<reference evidence="2" key="1">
    <citation type="journal article" date="2022" name="bioRxiv">
        <title>Sequencing and chromosome-scale assembly of the giantPleurodeles waltlgenome.</title>
        <authorList>
            <person name="Brown T."/>
            <person name="Elewa A."/>
            <person name="Iarovenko S."/>
            <person name="Subramanian E."/>
            <person name="Araus A.J."/>
            <person name="Petzold A."/>
            <person name="Susuki M."/>
            <person name="Suzuki K.-i.T."/>
            <person name="Hayashi T."/>
            <person name="Toyoda A."/>
            <person name="Oliveira C."/>
            <person name="Osipova E."/>
            <person name="Leigh N.D."/>
            <person name="Simon A."/>
            <person name="Yun M.H."/>
        </authorList>
    </citation>
    <scope>NUCLEOTIDE SEQUENCE</scope>
    <source>
        <strain evidence="2">20211129_DDA</strain>
        <tissue evidence="2">Liver</tissue>
    </source>
</reference>
<evidence type="ECO:0000313" key="2">
    <source>
        <dbReference type="EMBL" id="KAJ1169887.1"/>
    </source>
</evidence>
<proteinExistence type="predicted"/>
<dbReference type="Gene3D" id="1.20.5.340">
    <property type="match status" value="1"/>
</dbReference>
<organism evidence="2 3">
    <name type="scientific">Pleurodeles waltl</name>
    <name type="common">Iberian ribbed newt</name>
    <dbReference type="NCBI Taxonomy" id="8319"/>
    <lineage>
        <taxon>Eukaryota</taxon>
        <taxon>Metazoa</taxon>
        <taxon>Chordata</taxon>
        <taxon>Craniata</taxon>
        <taxon>Vertebrata</taxon>
        <taxon>Euteleostomi</taxon>
        <taxon>Amphibia</taxon>
        <taxon>Batrachia</taxon>
        <taxon>Caudata</taxon>
        <taxon>Salamandroidea</taxon>
        <taxon>Salamandridae</taxon>
        <taxon>Pleurodelinae</taxon>
        <taxon>Pleurodeles</taxon>
    </lineage>
</organism>
<keyword evidence="3" id="KW-1185">Reference proteome</keyword>
<comment type="caution">
    <text evidence="2">The sequence shown here is derived from an EMBL/GenBank/DDBJ whole genome shotgun (WGS) entry which is preliminary data.</text>
</comment>
<accession>A0AAV7T0F9</accession>
<evidence type="ECO:0000313" key="3">
    <source>
        <dbReference type="Proteomes" id="UP001066276"/>
    </source>
</evidence>
<protein>
    <submittedName>
        <fullName evidence="2">Uncharacterized protein</fullName>
    </submittedName>
</protein>
<sequence>MNRDGRLSTELRWTASLGPGIPIRTGESAMPGVKTASKPPGKLTRQLLFSEALGHQTAPPVEEQPPPSHTSMADAEQGATMDRILQEISAVNHKLEGMDSAITSLTAEAKSMRSDIASFQMQVSGLDQRVTTMETQITSWADRDQELLHLHSKLIDLKDRSRRNNVHLEGAEIHSYLRETLPKLTDITFDPTLEFQRVHRLGPKRRDYINRPVQL</sequence>
<gene>
    <name evidence="2" type="ORF">NDU88_001775</name>
</gene>
<name>A0AAV7T0F9_PLEWA</name>
<dbReference type="EMBL" id="JANPWB010000007">
    <property type="protein sequence ID" value="KAJ1169887.1"/>
    <property type="molecule type" value="Genomic_DNA"/>
</dbReference>
<evidence type="ECO:0000256" key="1">
    <source>
        <dbReference type="SAM" id="MobiDB-lite"/>
    </source>
</evidence>
<dbReference type="Proteomes" id="UP001066276">
    <property type="component" value="Chromosome 4_1"/>
</dbReference>
<feature type="region of interest" description="Disordered" evidence="1">
    <location>
        <begin position="18"/>
        <end position="40"/>
    </location>
</feature>